<dbReference type="SUPFAM" id="SSF53335">
    <property type="entry name" value="S-adenosyl-L-methionine-dependent methyltransferases"/>
    <property type="match status" value="1"/>
</dbReference>
<sequence length="831" mass="92441">MSKTRSSTAKGQQKENAEKGDGSLGCDTYLVLVSKRFVVLSLLSCILVALAVGRTARMLLLVNNNEAIKAYNDQGNQQAAISSSPVAMKTLPDPKMKDGKVPPETLYTSKTFGTGNTASSQSRWIVTETGKENCVDLPDHQCPVPPSVDEDEDNTDDEIHLPAGQHLLMDIENVDASFLNSEERLAHAMLKLVSECGLTLLSYHCHAMVPMGVSCAGVLLESHVSFHTWPKQGVITLDLYTCGPNSLLPIVPLANLLFGVPNEVDEGEEFKAPTTRWAHKLRGFPEIEDNDSFVAEMSDMEYFPVSKMIDYKNEVATNSTDFQQVRIYDVLRPNEQTLEGYKKSLKNDESYESRHPELFEPDRIVFLDGVLQSRRSGEAAYHETLIHPAMFAHKNPKRVAIIGGGEGASLREVLKHKTVESVVMIEIDKMMVDVSRKYLPSWSDCSMLVGSAQSCFDDIRVEVQYIDAFQWFIDNFPSDSSPLVDTFDVIIMDALDPQIRKEFVNALYDEGPFLKSMPNALNTDGIFISQVGESTGTNDPPEIYTLDLNRSRLIKSLSRLGFSTIRSYIDNAHSGFGFPWQFIVAFRNSDVKADWFANPSLVDLKIRTRAMVTRDGGSPFKFFDGATMQSFYYPSKLTEIVYCLGHPESRDCKEGHGFDPNRQNIPISTIEVRQSSMGEKAGRGVFAKIDIPRDSYIGLEKHIPFVEGDAHTYGLILKTNKLNGGKWGSALASYINDYGEMSSQSGQDSFIIDSTMQSFTNHACDGSSNFGVKPGVSRERNFVYDPAADRQVKFYARATPLRDIHQGEELLDNDFAMPGNVCEEEGDLVGE</sequence>
<dbReference type="SUPFAM" id="SSF56276">
    <property type="entry name" value="S-adenosylmethionine decarboxylase"/>
    <property type="match status" value="1"/>
</dbReference>
<keyword evidence="3 11" id="KW-0808">Transferase</keyword>
<organism evidence="16">
    <name type="scientific">Pseudo-nitzschia australis</name>
    <dbReference type="NCBI Taxonomy" id="44445"/>
    <lineage>
        <taxon>Eukaryota</taxon>
        <taxon>Sar</taxon>
        <taxon>Stramenopiles</taxon>
        <taxon>Ochrophyta</taxon>
        <taxon>Bacillariophyta</taxon>
        <taxon>Bacillariophyceae</taxon>
        <taxon>Bacillariophycidae</taxon>
        <taxon>Bacillariales</taxon>
        <taxon>Bacillariaceae</taxon>
        <taxon>Pseudo-nitzschia</taxon>
    </lineage>
</organism>
<dbReference type="InterPro" id="IPR001045">
    <property type="entry name" value="Spermi_synthase"/>
</dbReference>
<feature type="domain" description="PABS" evidence="15">
    <location>
        <begin position="296"/>
        <end position="587"/>
    </location>
</feature>
<evidence type="ECO:0000256" key="5">
    <source>
        <dbReference type="ARBA" id="ARBA00022813"/>
    </source>
</evidence>
<dbReference type="NCBIfam" id="TIGR03330">
    <property type="entry name" value="SAM_DCase_Bsu"/>
    <property type="match status" value="1"/>
</dbReference>
<keyword evidence="13" id="KW-0812">Transmembrane</keyword>
<evidence type="ECO:0000256" key="1">
    <source>
        <dbReference type="ARBA" id="ARBA00001928"/>
    </source>
</evidence>
<comment type="cofactor">
    <cofactor evidence="1">
        <name>pyruvate</name>
        <dbReference type="ChEBI" id="CHEBI:15361"/>
    </cofactor>
</comment>
<dbReference type="Gene3D" id="2.170.270.10">
    <property type="entry name" value="SET domain"/>
    <property type="match status" value="1"/>
</dbReference>
<dbReference type="InterPro" id="IPR001214">
    <property type="entry name" value="SET_dom"/>
</dbReference>
<keyword evidence="8" id="KW-0456">Lyase</keyword>
<keyword evidence="13" id="KW-0472">Membrane</keyword>
<dbReference type="PROSITE" id="PS51006">
    <property type="entry name" value="PABS_2"/>
    <property type="match status" value="1"/>
</dbReference>
<dbReference type="GO" id="GO:0008295">
    <property type="term" value="P:spermidine biosynthetic process"/>
    <property type="evidence" value="ECO:0007669"/>
    <property type="project" value="InterPro"/>
</dbReference>
<dbReference type="PROSITE" id="PS50280">
    <property type="entry name" value="SET"/>
    <property type="match status" value="1"/>
</dbReference>
<feature type="domain" description="SET" evidence="14">
    <location>
        <begin position="668"/>
        <end position="815"/>
    </location>
</feature>
<dbReference type="InterPro" id="IPR017716">
    <property type="entry name" value="S-AdoMet_deCOase_pro-enz"/>
</dbReference>
<keyword evidence="4" id="KW-0210">Decarboxylase</keyword>
<proteinExistence type="inferred from homology"/>
<dbReference type="SUPFAM" id="SSF82199">
    <property type="entry name" value="SET domain"/>
    <property type="match status" value="1"/>
</dbReference>
<reference evidence="16" key="1">
    <citation type="submission" date="2021-01" db="EMBL/GenBank/DDBJ databases">
        <authorList>
            <person name="Corre E."/>
            <person name="Pelletier E."/>
            <person name="Niang G."/>
            <person name="Scheremetjew M."/>
            <person name="Finn R."/>
            <person name="Kale V."/>
            <person name="Holt S."/>
            <person name="Cochrane G."/>
            <person name="Meng A."/>
            <person name="Brown T."/>
            <person name="Cohen L."/>
        </authorList>
    </citation>
    <scope>NUCLEOTIDE SEQUENCE</scope>
    <source>
        <strain evidence="16">10249 10 AB</strain>
    </source>
</reference>
<dbReference type="Pfam" id="PF01564">
    <property type="entry name" value="Spermine_synth"/>
    <property type="match status" value="1"/>
</dbReference>
<evidence type="ECO:0000313" key="16">
    <source>
        <dbReference type="EMBL" id="CAE0714773.1"/>
    </source>
</evidence>
<dbReference type="InterPro" id="IPR030374">
    <property type="entry name" value="PABS"/>
</dbReference>
<evidence type="ECO:0000256" key="6">
    <source>
        <dbReference type="ARBA" id="ARBA00023115"/>
    </source>
</evidence>
<feature type="region of interest" description="Disordered" evidence="12">
    <location>
        <begin position="1"/>
        <end position="21"/>
    </location>
</feature>
<evidence type="ECO:0000256" key="4">
    <source>
        <dbReference type="ARBA" id="ARBA00022793"/>
    </source>
</evidence>
<dbReference type="PANTHER" id="PTHR11558">
    <property type="entry name" value="SPERMIDINE/SPERMINE SYNTHASE"/>
    <property type="match status" value="1"/>
</dbReference>
<dbReference type="Gene3D" id="3.40.50.150">
    <property type="entry name" value="Vaccinia Virus protein VP39"/>
    <property type="match status" value="1"/>
</dbReference>
<evidence type="ECO:0000256" key="8">
    <source>
        <dbReference type="ARBA" id="ARBA00023239"/>
    </source>
</evidence>
<keyword evidence="13" id="KW-1133">Transmembrane helix</keyword>
<dbReference type="Gene3D" id="3.60.90.10">
    <property type="entry name" value="S-adenosylmethionine decarboxylase"/>
    <property type="match status" value="1"/>
</dbReference>
<keyword evidence="5" id="KW-0068">Autocatalytic cleavage</keyword>
<dbReference type="InterPro" id="IPR046341">
    <property type="entry name" value="SET_dom_sf"/>
</dbReference>
<dbReference type="GO" id="GO:0004014">
    <property type="term" value="F:adenosylmethionine decarboxylase activity"/>
    <property type="evidence" value="ECO:0007669"/>
    <property type="project" value="InterPro"/>
</dbReference>
<keyword evidence="10" id="KW-0670">Pyruvate</keyword>
<dbReference type="EMBL" id="HBIX01009938">
    <property type="protein sequence ID" value="CAE0714773.1"/>
    <property type="molecule type" value="Transcribed_RNA"/>
</dbReference>
<keyword evidence="9" id="KW-0704">Schiff base</keyword>
<name>A0A7S4AGK2_9STRA</name>
<feature type="active site" description="Proton acceptor" evidence="11">
    <location>
        <position position="493"/>
    </location>
</feature>
<evidence type="ECO:0000259" key="14">
    <source>
        <dbReference type="PROSITE" id="PS50280"/>
    </source>
</evidence>
<dbReference type="HAMAP" id="MF_00198">
    <property type="entry name" value="Spermidine_synth"/>
    <property type="match status" value="1"/>
</dbReference>
<evidence type="ECO:0000256" key="3">
    <source>
        <dbReference type="ARBA" id="ARBA00022679"/>
    </source>
</evidence>
<accession>A0A7S4AGK2</accession>
<evidence type="ECO:0000256" key="13">
    <source>
        <dbReference type="SAM" id="Phobius"/>
    </source>
</evidence>
<gene>
    <name evidence="16" type="ORF">PAUS00366_LOCUS7525</name>
</gene>
<dbReference type="PROSITE" id="PS01330">
    <property type="entry name" value="PABS_1"/>
    <property type="match status" value="1"/>
</dbReference>
<feature type="compositionally biased region" description="Basic and acidic residues" evidence="12">
    <location>
        <begin position="12"/>
        <end position="21"/>
    </location>
</feature>
<dbReference type="AlphaFoldDB" id="A0A7S4AGK2"/>
<dbReference type="CDD" id="cd02440">
    <property type="entry name" value="AdoMet_MTases"/>
    <property type="match status" value="1"/>
</dbReference>
<comment type="similarity">
    <text evidence="2">Belongs to the spermidine/spermine synthase family.</text>
</comment>
<evidence type="ECO:0000256" key="11">
    <source>
        <dbReference type="PROSITE-ProRule" id="PRU00354"/>
    </source>
</evidence>
<evidence type="ECO:0000256" key="2">
    <source>
        <dbReference type="ARBA" id="ARBA00007867"/>
    </source>
</evidence>
<feature type="transmembrane region" description="Helical" evidence="13">
    <location>
        <begin position="37"/>
        <end position="56"/>
    </location>
</feature>
<evidence type="ECO:0000256" key="10">
    <source>
        <dbReference type="ARBA" id="ARBA00023317"/>
    </source>
</evidence>
<evidence type="ECO:0000256" key="12">
    <source>
        <dbReference type="SAM" id="MobiDB-lite"/>
    </source>
</evidence>
<dbReference type="GO" id="GO:0016740">
    <property type="term" value="F:transferase activity"/>
    <property type="evidence" value="ECO:0007669"/>
    <property type="project" value="UniProtKB-UniRule"/>
</dbReference>
<dbReference type="Pfam" id="PF02675">
    <property type="entry name" value="AdoMet_dc"/>
    <property type="match status" value="1"/>
</dbReference>
<evidence type="ECO:0000256" key="9">
    <source>
        <dbReference type="ARBA" id="ARBA00023270"/>
    </source>
</evidence>
<dbReference type="InterPro" id="IPR003826">
    <property type="entry name" value="AdoMetDC_fam_prok"/>
</dbReference>
<dbReference type="PANTHER" id="PTHR11558:SF11">
    <property type="entry name" value="SPERMIDINE SYNTHASE"/>
    <property type="match status" value="1"/>
</dbReference>
<feature type="compositionally biased region" description="Polar residues" evidence="12">
    <location>
        <begin position="1"/>
        <end position="11"/>
    </location>
</feature>
<protein>
    <recommendedName>
        <fullName evidence="17">PABS domain-containing protein</fullName>
    </recommendedName>
</protein>
<keyword evidence="7" id="KW-0865">Zymogen</keyword>
<evidence type="ECO:0000259" key="15">
    <source>
        <dbReference type="PROSITE" id="PS51006"/>
    </source>
</evidence>
<keyword evidence="6 11" id="KW-0620">Polyamine biosynthesis</keyword>
<evidence type="ECO:0000256" key="7">
    <source>
        <dbReference type="ARBA" id="ARBA00023145"/>
    </source>
</evidence>
<dbReference type="InterPro" id="IPR029063">
    <property type="entry name" value="SAM-dependent_MTases_sf"/>
</dbReference>
<dbReference type="InterPro" id="IPR016067">
    <property type="entry name" value="S-AdoMet_deCO2ase_core"/>
</dbReference>
<dbReference type="InterPro" id="IPR030373">
    <property type="entry name" value="PABS_CS"/>
</dbReference>
<evidence type="ECO:0008006" key="17">
    <source>
        <dbReference type="Google" id="ProtNLM"/>
    </source>
</evidence>